<organism evidence="2 3">
    <name type="scientific">Enterocloster hominis</name>
    <name type="common">ex Hitch et al. 2024</name>
    <dbReference type="NCBI Taxonomy" id="1917870"/>
    <lineage>
        <taxon>Bacteria</taxon>
        <taxon>Bacillati</taxon>
        <taxon>Bacillota</taxon>
        <taxon>Clostridia</taxon>
        <taxon>Lachnospirales</taxon>
        <taxon>Lachnospiraceae</taxon>
        <taxon>Enterocloster</taxon>
    </lineage>
</organism>
<keyword evidence="1" id="KW-1133">Transmembrane helix</keyword>
<dbReference type="RefSeq" id="WP_008717767.1">
    <property type="nucleotide sequence ID" value="NZ_JBBMFM010000017.1"/>
</dbReference>
<dbReference type="EMBL" id="JBBMFM010000017">
    <property type="protein sequence ID" value="MEQ2424708.1"/>
    <property type="molecule type" value="Genomic_DNA"/>
</dbReference>
<protein>
    <recommendedName>
        <fullName evidence="4">DUF3899 domain-containing protein</fullName>
    </recommendedName>
</protein>
<accession>A0ABV1D2U1</accession>
<evidence type="ECO:0000313" key="2">
    <source>
        <dbReference type="EMBL" id="MEQ2424708.1"/>
    </source>
</evidence>
<proteinExistence type="predicted"/>
<sequence length="160" mass="17863">MGYFWEGQDKWNLNKQNRIIRTYEEPVLPLLCRIIFWSMILLTASMIAVDVSFFIRFDMQESVLHLLSNVAVTGFFAWLFFSAVLIPCSLAAVRQVRGRFMRRTAGDGVKMPGGSGNGSGKPAASKAQAHMEAVYFRYVKIAVGGLGAWGIFFGAICLIR</sequence>
<dbReference type="Proteomes" id="UP001454086">
    <property type="component" value="Unassembled WGS sequence"/>
</dbReference>
<evidence type="ECO:0000313" key="3">
    <source>
        <dbReference type="Proteomes" id="UP001454086"/>
    </source>
</evidence>
<keyword evidence="3" id="KW-1185">Reference proteome</keyword>
<keyword evidence="1" id="KW-0812">Transmembrane</keyword>
<gene>
    <name evidence="2" type="ORF">WMQ36_06960</name>
</gene>
<keyword evidence="1" id="KW-0472">Membrane</keyword>
<comment type="caution">
    <text evidence="2">The sequence shown here is derived from an EMBL/GenBank/DDBJ whole genome shotgun (WGS) entry which is preliminary data.</text>
</comment>
<evidence type="ECO:0000256" key="1">
    <source>
        <dbReference type="SAM" id="Phobius"/>
    </source>
</evidence>
<feature type="transmembrane region" description="Helical" evidence="1">
    <location>
        <begin position="75"/>
        <end position="93"/>
    </location>
</feature>
<feature type="transmembrane region" description="Helical" evidence="1">
    <location>
        <begin position="30"/>
        <end position="55"/>
    </location>
</feature>
<reference evidence="2 3" key="1">
    <citation type="submission" date="2024-03" db="EMBL/GenBank/DDBJ databases">
        <title>Human intestinal bacterial collection.</title>
        <authorList>
            <person name="Pauvert C."/>
            <person name="Hitch T.C.A."/>
            <person name="Clavel T."/>
        </authorList>
    </citation>
    <scope>NUCLEOTIDE SEQUENCE [LARGE SCALE GENOMIC DNA]</scope>
    <source>
        <strain evidence="2 3">CLA-SR-H021</strain>
    </source>
</reference>
<name>A0ABV1D2U1_9FIRM</name>
<feature type="transmembrane region" description="Helical" evidence="1">
    <location>
        <begin position="138"/>
        <end position="159"/>
    </location>
</feature>
<evidence type="ECO:0008006" key="4">
    <source>
        <dbReference type="Google" id="ProtNLM"/>
    </source>
</evidence>